<dbReference type="InterPro" id="IPR051317">
    <property type="entry name" value="Gfo/Idh/MocA_oxidoreduct"/>
</dbReference>
<dbReference type="Pfam" id="PF01408">
    <property type="entry name" value="GFO_IDH_MocA"/>
    <property type="match status" value="1"/>
</dbReference>
<feature type="domain" description="Gfo/Idh/MocA-like oxidoreductase N-terminal" evidence="1">
    <location>
        <begin position="4"/>
        <end position="131"/>
    </location>
</feature>
<evidence type="ECO:0000259" key="2">
    <source>
        <dbReference type="Pfam" id="PF22685"/>
    </source>
</evidence>
<organism evidence="4 5">
    <name type="scientific">Athelia psychrophila</name>
    <dbReference type="NCBI Taxonomy" id="1759441"/>
    <lineage>
        <taxon>Eukaryota</taxon>
        <taxon>Fungi</taxon>
        <taxon>Dikarya</taxon>
        <taxon>Basidiomycota</taxon>
        <taxon>Agaricomycotina</taxon>
        <taxon>Agaricomycetes</taxon>
        <taxon>Agaricomycetidae</taxon>
        <taxon>Atheliales</taxon>
        <taxon>Atheliaceae</taxon>
        <taxon>Athelia</taxon>
    </lineage>
</organism>
<dbReference type="SUPFAM" id="SSF51735">
    <property type="entry name" value="NAD(P)-binding Rossmann-fold domains"/>
    <property type="match status" value="1"/>
</dbReference>
<dbReference type="PANTHER" id="PTHR43708:SF1">
    <property type="entry name" value="GALACTOSE_LACTOSE METABOLISM REGULATORY PROTEIN GAL80"/>
    <property type="match status" value="1"/>
</dbReference>
<dbReference type="EMBL" id="KV417916">
    <property type="protein sequence ID" value="KZP04513.1"/>
    <property type="molecule type" value="Genomic_DNA"/>
</dbReference>
<dbReference type="PANTHER" id="PTHR43708">
    <property type="entry name" value="CONSERVED EXPRESSED OXIDOREDUCTASE (EUROFUNG)"/>
    <property type="match status" value="1"/>
</dbReference>
<dbReference type="EMBL" id="KV417480">
    <property type="protein sequence ID" value="KZP34271.1"/>
    <property type="molecule type" value="Genomic_DNA"/>
</dbReference>
<dbReference type="AlphaFoldDB" id="A0A166WZF9"/>
<evidence type="ECO:0000259" key="1">
    <source>
        <dbReference type="Pfam" id="PF01408"/>
    </source>
</evidence>
<dbReference type="Pfam" id="PF22685">
    <property type="entry name" value="Gal80p_C-like"/>
    <property type="match status" value="1"/>
</dbReference>
<dbReference type="Gene3D" id="3.30.360.10">
    <property type="entry name" value="Dihydrodipicolinate Reductase, domain 2"/>
    <property type="match status" value="1"/>
</dbReference>
<dbReference type="InterPro" id="IPR055080">
    <property type="entry name" value="Gal80p-like_C"/>
</dbReference>
<dbReference type="Gene3D" id="3.40.50.720">
    <property type="entry name" value="NAD(P)-binding Rossmann-like Domain"/>
    <property type="match status" value="1"/>
</dbReference>
<proteinExistence type="predicted"/>
<sequence>MPPIKVGFVGLSSTGWAASAHAPGLLNAPSFSLTAVSTTSVASAEASAKKYSDLTGQPVKAFHGDASGIANYKDVDLVAVSVKAPSHKAVALAAIEAGKDVFVEWPAGANAEETAELAAAAKAKGVKSLVGLQGRQSPLVKKLKELLESGVIGKICSSSIIVLYPRELGAWGPSVPERNLYTVDASAGVTMLDIGVGHLFDSVTYLLGDLATVSATTANHYPIVTVLDDKQQPTEKTVNSSAPDQIAFTGLFKSGAISSAIFRAGLPASQGRKHLWEIVGEAGLIHMESDELSSALVNTKAPKLYLNGALVEVQQVAGPANNITSAWEAFAKGERSPNLEDALKLRRLLEGVTRSAQEGRVVNL</sequence>
<dbReference type="InterPro" id="IPR000683">
    <property type="entry name" value="Gfo/Idh/MocA-like_OxRdtase_N"/>
</dbReference>
<dbReference type="OrthoDB" id="64915at2759"/>
<keyword evidence="5" id="KW-1185">Reference proteome</keyword>
<protein>
    <submittedName>
        <fullName evidence="4">NAD(P)-binding protein</fullName>
    </submittedName>
</protein>
<dbReference type="SUPFAM" id="SSF55347">
    <property type="entry name" value="Glyceraldehyde-3-phosphate dehydrogenase-like, C-terminal domain"/>
    <property type="match status" value="1"/>
</dbReference>
<evidence type="ECO:0000313" key="3">
    <source>
        <dbReference type="EMBL" id="KZP04513.1"/>
    </source>
</evidence>
<evidence type="ECO:0000313" key="4">
    <source>
        <dbReference type="EMBL" id="KZP34271.1"/>
    </source>
</evidence>
<feature type="domain" description="Gal80p-like C-terminal" evidence="2">
    <location>
        <begin position="138"/>
        <end position="289"/>
    </location>
</feature>
<evidence type="ECO:0000313" key="5">
    <source>
        <dbReference type="Proteomes" id="UP000076532"/>
    </source>
</evidence>
<name>A0A166WZF9_9AGAM</name>
<dbReference type="Proteomes" id="UP000076532">
    <property type="component" value="Unassembled WGS sequence"/>
</dbReference>
<dbReference type="STRING" id="436010.A0A166WZF9"/>
<dbReference type="InterPro" id="IPR036291">
    <property type="entry name" value="NAD(P)-bd_dom_sf"/>
</dbReference>
<dbReference type="GO" id="GO:0000166">
    <property type="term" value="F:nucleotide binding"/>
    <property type="evidence" value="ECO:0007669"/>
    <property type="project" value="InterPro"/>
</dbReference>
<gene>
    <name evidence="4" type="ORF">FIBSPDRAFT_719001</name>
    <name evidence="3" type="ORF">FIBSPDRAFT_923331</name>
</gene>
<accession>A0A166WZF9</accession>
<reference evidence="4 5" key="1">
    <citation type="journal article" date="2016" name="Mol. Biol. Evol.">
        <title>Comparative Genomics of Early-Diverging Mushroom-Forming Fungi Provides Insights into the Origins of Lignocellulose Decay Capabilities.</title>
        <authorList>
            <person name="Nagy L.G."/>
            <person name="Riley R."/>
            <person name="Tritt A."/>
            <person name="Adam C."/>
            <person name="Daum C."/>
            <person name="Floudas D."/>
            <person name="Sun H."/>
            <person name="Yadav J.S."/>
            <person name="Pangilinan J."/>
            <person name="Larsson K.H."/>
            <person name="Matsuura K."/>
            <person name="Barry K."/>
            <person name="Labutti K."/>
            <person name="Kuo R."/>
            <person name="Ohm R.A."/>
            <person name="Bhattacharya S.S."/>
            <person name="Shirouzu T."/>
            <person name="Yoshinaga Y."/>
            <person name="Martin F.M."/>
            <person name="Grigoriev I.V."/>
            <person name="Hibbett D.S."/>
        </authorList>
    </citation>
    <scope>NUCLEOTIDE SEQUENCE [LARGE SCALE GENOMIC DNA]</scope>
    <source>
        <strain evidence="4 5">CBS 109695</strain>
    </source>
</reference>